<evidence type="ECO:0000313" key="2">
    <source>
        <dbReference type="Proteomes" id="UP000053841"/>
    </source>
</evidence>
<dbReference type="STRING" id="930089.W6YB96"/>
<name>W6YB96_COCC2</name>
<gene>
    <name evidence="1" type="ORF">COCCADRAFT_52389</name>
</gene>
<sequence>PRGTKRDISSSFYSLKIGHGYFNSYLKRVKKRECELCRCGRPQTADHLLLYC</sequence>
<proteinExistence type="predicted"/>
<feature type="non-terminal residue" evidence="1">
    <location>
        <position position="52"/>
    </location>
</feature>
<accession>W6YB96</accession>
<dbReference type="GeneID" id="19150053"/>
<reference evidence="1 2" key="1">
    <citation type="journal article" date="2013" name="PLoS Genet.">
        <title>Comparative genome structure, secondary metabolite, and effector coding capacity across Cochliobolus pathogens.</title>
        <authorList>
            <person name="Condon B.J."/>
            <person name="Leng Y."/>
            <person name="Wu D."/>
            <person name="Bushley K.E."/>
            <person name="Ohm R.A."/>
            <person name="Otillar R."/>
            <person name="Martin J."/>
            <person name="Schackwitz W."/>
            <person name="Grimwood J."/>
            <person name="MohdZainudin N."/>
            <person name="Xue C."/>
            <person name="Wang R."/>
            <person name="Manning V.A."/>
            <person name="Dhillon B."/>
            <person name="Tu Z.J."/>
            <person name="Steffenson B.J."/>
            <person name="Salamov A."/>
            <person name="Sun H."/>
            <person name="Lowry S."/>
            <person name="LaButti K."/>
            <person name="Han J."/>
            <person name="Copeland A."/>
            <person name="Lindquist E."/>
            <person name="Barry K."/>
            <person name="Schmutz J."/>
            <person name="Baker S.E."/>
            <person name="Ciuffetti L.M."/>
            <person name="Grigoriev I.V."/>
            <person name="Zhong S."/>
            <person name="Turgeon B.G."/>
        </authorList>
    </citation>
    <scope>NUCLEOTIDE SEQUENCE [LARGE SCALE GENOMIC DNA]</scope>
    <source>
        <strain evidence="1 2">26-R-13</strain>
    </source>
</reference>
<dbReference type="EMBL" id="KI964815">
    <property type="protein sequence ID" value="EUC28431.1"/>
    <property type="molecule type" value="Genomic_DNA"/>
</dbReference>
<feature type="non-terminal residue" evidence="1">
    <location>
        <position position="1"/>
    </location>
</feature>
<keyword evidence="2" id="KW-1185">Reference proteome</keyword>
<evidence type="ECO:0000313" key="1">
    <source>
        <dbReference type="EMBL" id="EUC28431.1"/>
    </source>
</evidence>
<dbReference type="HOGENOM" id="CLU_204926_0_0_1"/>
<dbReference type="OrthoDB" id="3942798at2759"/>
<dbReference type="RefSeq" id="XP_007717279.1">
    <property type="nucleotide sequence ID" value="XM_007719089.1"/>
</dbReference>
<dbReference type="Proteomes" id="UP000053841">
    <property type="component" value="Unassembled WGS sequence"/>
</dbReference>
<dbReference type="AlphaFoldDB" id="W6YB96"/>
<protein>
    <submittedName>
        <fullName evidence="1">Uncharacterized protein</fullName>
    </submittedName>
</protein>
<dbReference type="KEGG" id="bze:COCCADRAFT_52389"/>
<organism evidence="1 2">
    <name type="scientific">Cochliobolus carbonum (strain 26-R-13)</name>
    <name type="common">Maize leaf spot fungus</name>
    <name type="synonym">Bipolaris zeicola</name>
    <dbReference type="NCBI Taxonomy" id="930089"/>
    <lineage>
        <taxon>Eukaryota</taxon>
        <taxon>Fungi</taxon>
        <taxon>Dikarya</taxon>
        <taxon>Ascomycota</taxon>
        <taxon>Pezizomycotina</taxon>
        <taxon>Dothideomycetes</taxon>
        <taxon>Pleosporomycetidae</taxon>
        <taxon>Pleosporales</taxon>
        <taxon>Pleosporineae</taxon>
        <taxon>Pleosporaceae</taxon>
        <taxon>Bipolaris</taxon>
    </lineage>
</organism>